<feature type="domain" description="Smr" evidence="1">
    <location>
        <begin position="43"/>
        <end position="94"/>
    </location>
</feature>
<dbReference type="GO" id="GO:0004519">
    <property type="term" value="F:endonuclease activity"/>
    <property type="evidence" value="ECO:0007669"/>
    <property type="project" value="TreeGrafter"/>
</dbReference>
<keyword evidence="3" id="KW-1185">Reference proteome</keyword>
<dbReference type="Gene3D" id="3.30.1370.110">
    <property type="match status" value="2"/>
</dbReference>
<evidence type="ECO:0000313" key="2">
    <source>
        <dbReference type="EMBL" id="KAJ8050018.1"/>
    </source>
</evidence>
<dbReference type="InterPro" id="IPR002625">
    <property type="entry name" value="Smr_dom"/>
</dbReference>
<accession>A0A9Q1CSD6</accession>
<dbReference type="PANTHER" id="PTHR46535:SF1">
    <property type="entry name" value="NEDD4-BINDING PROTEIN 2"/>
    <property type="match status" value="1"/>
</dbReference>
<protein>
    <recommendedName>
        <fullName evidence="1">Smr domain-containing protein</fullName>
    </recommendedName>
</protein>
<sequence length="229" mass="26801">MARRKRISAEEVTARMVVVIKPVVIKWLDERGFRISWISTSFFYVNDAIRAVEEFIERFIREISWQKVLIITGRGSHSPNGCVIKPVVIKWLDERGFRISWISTGFFYVNDAIRAVEEFIERFIREISWQKVLIITGRGSHSPNGCCHKTRGHQMARRKRISVIYPGSPRGFFFYVNDAIRAVEEFIERFIREISWQKVLIITGRGSHSPNGCVIKPVVIKWLDERGFR</sequence>
<dbReference type="InterPro" id="IPR036063">
    <property type="entry name" value="Smr_dom_sf"/>
</dbReference>
<organism evidence="2 3">
    <name type="scientific">Holothuria leucospilota</name>
    <name type="common">Black long sea cucumber</name>
    <name type="synonym">Mertensiothuria leucospilota</name>
    <dbReference type="NCBI Taxonomy" id="206669"/>
    <lineage>
        <taxon>Eukaryota</taxon>
        <taxon>Metazoa</taxon>
        <taxon>Echinodermata</taxon>
        <taxon>Eleutherozoa</taxon>
        <taxon>Echinozoa</taxon>
        <taxon>Holothuroidea</taxon>
        <taxon>Aspidochirotacea</taxon>
        <taxon>Aspidochirotida</taxon>
        <taxon>Holothuriidae</taxon>
        <taxon>Holothuria</taxon>
    </lineage>
</organism>
<dbReference type="Proteomes" id="UP001152320">
    <property type="component" value="Chromosome 1"/>
</dbReference>
<dbReference type="AlphaFoldDB" id="A0A9Q1CSD6"/>
<name>A0A9Q1CSD6_HOLLE</name>
<dbReference type="InterPro" id="IPR052772">
    <property type="entry name" value="Endo/PolyKinase_Domain-Protein"/>
</dbReference>
<dbReference type="PANTHER" id="PTHR46535">
    <property type="entry name" value="NEDD4-BINDING PROTEIN 2"/>
    <property type="match status" value="1"/>
</dbReference>
<proteinExistence type="predicted"/>
<evidence type="ECO:0000259" key="1">
    <source>
        <dbReference type="PROSITE" id="PS50828"/>
    </source>
</evidence>
<evidence type="ECO:0000313" key="3">
    <source>
        <dbReference type="Proteomes" id="UP001152320"/>
    </source>
</evidence>
<gene>
    <name evidence="2" type="ORF">HOLleu_03034</name>
</gene>
<feature type="domain" description="Smr" evidence="1">
    <location>
        <begin position="174"/>
        <end position="229"/>
    </location>
</feature>
<reference evidence="2" key="1">
    <citation type="submission" date="2021-10" db="EMBL/GenBank/DDBJ databases">
        <title>Tropical sea cucumber genome reveals ecological adaptation and Cuvierian tubules defense mechanism.</title>
        <authorList>
            <person name="Chen T."/>
        </authorList>
    </citation>
    <scope>NUCLEOTIDE SEQUENCE</scope>
    <source>
        <strain evidence="2">Nanhai2018</strain>
        <tissue evidence="2">Muscle</tissue>
    </source>
</reference>
<comment type="caution">
    <text evidence="2">The sequence shown here is derived from an EMBL/GenBank/DDBJ whole genome shotgun (WGS) entry which is preliminary data.</text>
</comment>
<dbReference type="SUPFAM" id="SSF160443">
    <property type="entry name" value="SMR domain-like"/>
    <property type="match status" value="3"/>
</dbReference>
<dbReference type="GO" id="GO:0005634">
    <property type="term" value="C:nucleus"/>
    <property type="evidence" value="ECO:0007669"/>
    <property type="project" value="TreeGrafter"/>
</dbReference>
<dbReference type="EMBL" id="JAIZAY010000001">
    <property type="protein sequence ID" value="KAJ8050018.1"/>
    <property type="molecule type" value="Genomic_DNA"/>
</dbReference>
<dbReference type="Pfam" id="PF01713">
    <property type="entry name" value="Smr"/>
    <property type="match status" value="2"/>
</dbReference>
<dbReference type="PROSITE" id="PS50828">
    <property type="entry name" value="SMR"/>
    <property type="match status" value="2"/>
</dbReference>